<reference evidence="9 10" key="1">
    <citation type="journal article" date="2019" name="Int. J. Syst. Evol. Microbiol.">
        <title>The Global Catalogue of Microorganisms (GCM) 10K type strain sequencing project: providing services to taxonomists for standard genome sequencing and annotation.</title>
        <authorList>
            <consortium name="The Broad Institute Genomics Platform"/>
            <consortium name="The Broad Institute Genome Sequencing Center for Infectious Disease"/>
            <person name="Wu L."/>
            <person name="Ma J."/>
        </authorList>
    </citation>
    <scope>NUCLEOTIDE SEQUENCE [LARGE SCALE GENOMIC DNA]</scope>
    <source>
        <strain evidence="9 10">JCM 16021</strain>
    </source>
</reference>
<evidence type="ECO:0000256" key="2">
    <source>
        <dbReference type="ARBA" id="ARBA00022723"/>
    </source>
</evidence>
<accession>A0ABN2YHX8</accession>
<keyword evidence="10" id="KW-1185">Reference proteome</keyword>
<evidence type="ECO:0000256" key="7">
    <source>
        <dbReference type="ARBA" id="ARBA00023163"/>
    </source>
</evidence>
<evidence type="ECO:0000313" key="10">
    <source>
        <dbReference type="Proteomes" id="UP001500575"/>
    </source>
</evidence>
<keyword evidence="1" id="KW-0001">2Fe-2S</keyword>
<sequence>MVLTIGELSARSGVAPSALRYYESIGLIESVRTTGNQRRYAQPTLRRVAFVRAAQQVGLSLDEITDALRTLPQGRTPTKADWSRLSSSWRQRLEDQIERIERLRDRLDGCIGCGCLSLKTCTLNNPGDEAALRGPGAAFLEPTGRRRGR</sequence>
<dbReference type="NCBIfam" id="TIGR01950">
    <property type="entry name" value="SoxR"/>
    <property type="match status" value="1"/>
</dbReference>
<organism evidence="9 10">
    <name type="scientific">Nocardioides bigeumensis</name>
    <dbReference type="NCBI Taxonomy" id="433657"/>
    <lineage>
        <taxon>Bacteria</taxon>
        <taxon>Bacillati</taxon>
        <taxon>Actinomycetota</taxon>
        <taxon>Actinomycetes</taxon>
        <taxon>Propionibacteriales</taxon>
        <taxon>Nocardioidaceae</taxon>
        <taxon>Nocardioides</taxon>
    </lineage>
</organism>
<proteinExistence type="predicted"/>
<dbReference type="PANTHER" id="PTHR30204:SF0">
    <property type="entry name" value="REDOX-SENSITIVE TRANSCRIPTIONAL ACTIVATOR SOXR"/>
    <property type="match status" value="1"/>
</dbReference>
<gene>
    <name evidence="9" type="primary">soxR</name>
    <name evidence="9" type="ORF">GCM10009843_26880</name>
</gene>
<dbReference type="InterPro" id="IPR047057">
    <property type="entry name" value="MerR_fam"/>
</dbReference>
<evidence type="ECO:0000256" key="5">
    <source>
        <dbReference type="ARBA" id="ARBA00023015"/>
    </source>
</evidence>
<dbReference type="Pfam" id="PF00376">
    <property type="entry name" value="MerR"/>
    <property type="match status" value="1"/>
</dbReference>
<evidence type="ECO:0000256" key="3">
    <source>
        <dbReference type="ARBA" id="ARBA00023004"/>
    </source>
</evidence>
<keyword evidence="7" id="KW-0804">Transcription</keyword>
<evidence type="ECO:0000313" key="9">
    <source>
        <dbReference type="EMBL" id="GAA2127455.1"/>
    </source>
</evidence>
<dbReference type="PANTHER" id="PTHR30204">
    <property type="entry name" value="REDOX-CYCLING DRUG-SENSING TRANSCRIPTIONAL ACTIVATOR SOXR"/>
    <property type="match status" value="1"/>
</dbReference>
<keyword evidence="2" id="KW-0479">Metal-binding</keyword>
<feature type="domain" description="HTH merR-type" evidence="8">
    <location>
        <begin position="2"/>
        <end position="70"/>
    </location>
</feature>
<dbReference type="SUPFAM" id="SSF46955">
    <property type="entry name" value="Putative DNA-binding domain"/>
    <property type="match status" value="1"/>
</dbReference>
<dbReference type="InterPro" id="IPR015358">
    <property type="entry name" value="Tscrpt_reg_MerR_DNA-bd"/>
</dbReference>
<comment type="caution">
    <text evidence="9">The sequence shown here is derived from an EMBL/GenBank/DDBJ whole genome shotgun (WGS) entry which is preliminary data.</text>
</comment>
<keyword evidence="5" id="KW-0805">Transcription regulation</keyword>
<protein>
    <submittedName>
        <fullName evidence="9">Redox-sensitive transcriptional activator SoxR</fullName>
    </submittedName>
</protein>
<evidence type="ECO:0000256" key="1">
    <source>
        <dbReference type="ARBA" id="ARBA00022714"/>
    </source>
</evidence>
<keyword evidence="3" id="KW-0408">Iron</keyword>
<name>A0ABN2YHX8_9ACTN</name>
<dbReference type="PROSITE" id="PS50937">
    <property type="entry name" value="HTH_MERR_2"/>
    <property type="match status" value="1"/>
</dbReference>
<dbReference type="Pfam" id="PF09278">
    <property type="entry name" value="MerR-DNA-bind"/>
    <property type="match status" value="1"/>
</dbReference>
<dbReference type="PROSITE" id="PS00552">
    <property type="entry name" value="HTH_MERR_1"/>
    <property type="match status" value="1"/>
</dbReference>
<dbReference type="InterPro" id="IPR000551">
    <property type="entry name" value="MerR-type_HTH_dom"/>
</dbReference>
<dbReference type="InterPro" id="IPR009061">
    <property type="entry name" value="DNA-bd_dom_put_sf"/>
</dbReference>
<dbReference type="SMART" id="SM00422">
    <property type="entry name" value="HTH_MERR"/>
    <property type="match status" value="1"/>
</dbReference>
<dbReference type="PRINTS" id="PR00040">
    <property type="entry name" value="HTHMERR"/>
</dbReference>
<keyword evidence="6" id="KW-0238">DNA-binding</keyword>
<evidence type="ECO:0000256" key="4">
    <source>
        <dbReference type="ARBA" id="ARBA00023014"/>
    </source>
</evidence>
<dbReference type="RefSeq" id="WP_344304275.1">
    <property type="nucleotide sequence ID" value="NZ_BAAAQQ010000012.1"/>
</dbReference>
<dbReference type="Gene3D" id="1.10.1660.10">
    <property type="match status" value="1"/>
</dbReference>
<keyword evidence="4" id="KW-0411">Iron-sulfur</keyword>
<dbReference type="CDD" id="cd01110">
    <property type="entry name" value="HTH_SoxR"/>
    <property type="match status" value="1"/>
</dbReference>
<evidence type="ECO:0000256" key="6">
    <source>
        <dbReference type="ARBA" id="ARBA00023125"/>
    </source>
</evidence>
<dbReference type="InterPro" id="IPR010211">
    <property type="entry name" value="Redox-sen_tscrpt-act_SoxR"/>
</dbReference>
<evidence type="ECO:0000259" key="8">
    <source>
        <dbReference type="PROSITE" id="PS50937"/>
    </source>
</evidence>
<dbReference type="EMBL" id="BAAAQQ010000012">
    <property type="protein sequence ID" value="GAA2127455.1"/>
    <property type="molecule type" value="Genomic_DNA"/>
</dbReference>
<dbReference type="Proteomes" id="UP001500575">
    <property type="component" value="Unassembled WGS sequence"/>
</dbReference>